<protein>
    <submittedName>
        <fullName evidence="12">Zinc finger protein CONSTANS-LIKE 12-like isoform X1</fullName>
    </submittedName>
</protein>
<dbReference type="PROSITE" id="PS50119">
    <property type="entry name" value="ZF_BBOX"/>
    <property type="match status" value="2"/>
</dbReference>
<comment type="caution">
    <text evidence="12">The sequence shown here is derived from an EMBL/GenBank/DDBJ whole genome shotgun (WGS) entry which is preliminary data.</text>
</comment>
<keyword evidence="7 9" id="KW-0539">Nucleus</keyword>
<comment type="similarity">
    <text evidence="2">Belongs to the CONSTANS family.</text>
</comment>
<dbReference type="InterPro" id="IPR010402">
    <property type="entry name" value="CCT_domain"/>
</dbReference>
<feature type="domain" description="B box-type" evidence="10">
    <location>
        <begin position="12"/>
        <end position="54"/>
    </location>
</feature>
<dbReference type="PANTHER" id="PTHR31717:SF46">
    <property type="entry name" value="CCT MOTIF FAMILY PROTEIN-RELATED"/>
    <property type="match status" value="1"/>
</dbReference>
<gene>
    <name evidence="12" type="ORF">G2W53_021260</name>
</gene>
<evidence type="ECO:0000256" key="2">
    <source>
        <dbReference type="ARBA" id="ARBA00010024"/>
    </source>
</evidence>
<dbReference type="GO" id="GO:0006355">
    <property type="term" value="P:regulation of DNA-templated transcription"/>
    <property type="evidence" value="ECO:0007669"/>
    <property type="project" value="UniProtKB-ARBA"/>
</dbReference>
<comment type="subcellular location">
    <subcellularLocation>
        <location evidence="1 9">Nucleus</location>
    </subcellularLocation>
</comment>
<dbReference type="EMBL" id="JAAIUW010000007">
    <property type="protein sequence ID" value="KAF7823116.1"/>
    <property type="molecule type" value="Genomic_DNA"/>
</dbReference>
<feature type="domain" description="CCT" evidence="11">
    <location>
        <begin position="376"/>
        <end position="418"/>
    </location>
</feature>
<organism evidence="12 13">
    <name type="scientific">Senna tora</name>
    <dbReference type="NCBI Taxonomy" id="362788"/>
    <lineage>
        <taxon>Eukaryota</taxon>
        <taxon>Viridiplantae</taxon>
        <taxon>Streptophyta</taxon>
        <taxon>Embryophyta</taxon>
        <taxon>Tracheophyta</taxon>
        <taxon>Spermatophyta</taxon>
        <taxon>Magnoliopsida</taxon>
        <taxon>eudicotyledons</taxon>
        <taxon>Gunneridae</taxon>
        <taxon>Pentapetalae</taxon>
        <taxon>rosids</taxon>
        <taxon>fabids</taxon>
        <taxon>Fabales</taxon>
        <taxon>Fabaceae</taxon>
        <taxon>Caesalpinioideae</taxon>
        <taxon>Cassia clade</taxon>
        <taxon>Senna</taxon>
    </lineage>
</organism>
<evidence type="ECO:0000256" key="4">
    <source>
        <dbReference type="ARBA" id="ARBA00022737"/>
    </source>
</evidence>
<evidence type="ECO:0000256" key="9">
    <source>
        <dbReference type="PROSITE-ProRule" id="PRU00357"/>
    </source>
</evidence>
<reference evidence="12" key="1">
    <citation type="submission" date="2020-09" db="EMBL/GenBank/DDBJ databases">
        <title>Genome-Enabled Discovery of Anthraquinone Biosynthesis in Senna tora.</title>
        <authorList>
            <person name="Kang S.-H."/>
            <person name="Pandey R.P."/>
            <person name="Lee C.-M."/>
            <person name="Sim J.-S."/>
            <person name="Jeong J.-T."/>
            <person name="Choi B.-S."/>
            <person name="Jung M."/>
            <person name="Ginzburg D."/>
            <person name="Zhao K."/>
            <person name="Won S.Y."/>
            <person name="Oh T.-J."/>
            <person name="Yu Y."/>
            <person name="Kim N.-H."/>
            <person name="Lee O.R."/>
            <person name="Lee T.-H."/>
            <person name="Bashyal P."/>
            <person name="Kim T.-S."/>
            <person name="Lee W.-H."/>
            <person name="Kawkins C."/>
            <person name="Kim C.-K."/>
            <person name="Kim J.S."/>
            <person name="Ahn B.O."/>
            <person name="Rhee S.Y."/>
            <person name="Sohng J.K."/>
        </authorList>
    </citation>
    <scope>NUCLEOTIDE SEQUENCE</scope>
    <source>
        <tissue evidence="12">Leaf</tissue>
    </source>
</reference>
<keyword evidence="5 8" id="KW-0863">Zinc-finger</keyword>
<dbReference type="InterPro" id="IPR049808">
    <property type="entry name" value="CONSTANS-like_Bbox1"/>
</dbReference>
<name>A0A834WKX9_9FABA</name>
<evidence type="ECO:0000259" key="10">
    <source>
        <dbReference type="PROSITE" id="PS50119"/>
    </source>
</evidence>
<dbReference type="Proteomes" id="UP000634136">
    <property type="component" value="Unassembled WGS sequence"/>
</dbReference>
<evidence type="ECO:0000256" key="7">
    <source>
        <dbReference type="ARBA" id="ARBA00023242"/>
    </source>
</evidence>
<feature type="domain" description="B box-type" evidence="10">
    <location>
        <begin position="50"/>
        <end position="95"/>
    </location>
</feature>
<dbReference type="PANTHER" id="PTHR31717">
    <property type="entry name" value="ZINC FINGER PROTEIN CONSTANS-LIKE 10"/>
    <property type="match status" value="1"/>
</dbReference>
<accession>A0A834WKX9</accession>
<dbReference type="CDD" id="cd19821">
    <property type="entry name" value="Bbox1_BBX-like"/>
    <property type="match status" value="1"/>
</dbReference>
<evidence type="ECO:0000256" key="8">
    <source>
        <dbReference type="PROSITE-ProRule" id="PRU00024"/>
    </source>
</evidence>
<dbReference type="PROSITE" id="PS51017">
    <property type="entry name" value="CCT"/>
    <property type="match status" value="1"/>
</dbReference>
<dbReference type="OrthoDB" id="153872at2759"/>
<dbReference type="AlphaFoldDB" id="A0A834WKX9"/>
<dbReference type="SMART" id="SM00336">
    <property type="entry name" value="BBOX"/>
    <property type="match status" value="1"/>
</dbReference>
<evidence type="ECO:0000256" key="1">
    <source>
        <dbReference type="ARBA" id="ARBA00004123"/>
    </source>
</evidence>
<dbReference type="GO" id="GO:0005634">
    <property type="term" value="C:nucleus"/>
    <property type="evidence" value="ECO:0007669"/>
    <property type="project" value="UniProtKB-SubCell"/>
</dbReference>
<evidence type="ECO:0000256" key="5">
    <source>
        <dbReference type="ARBA" id="ARBA00022771"/>
    </source>
</evidence>
<keyword evidence="6" id="KW-0862">Zinc</keyword>
<sequence>MLNEEGVIDCRCDYCGTVRAVVYCNSDCARLCLNCDRRVHTANSLFHRHPRSLICDKCRFQPAIFYCRDDKISLCQSCEYKRNGRPGSGNCRMPLDCYTGCPSFTEMSRLWPFALDATLSAYSSSSSSKSGLDIGWELFSNLPEDGSECSEQPDNNEIESCANNEPRMPLSSTLQPNPNPMPYSRDQLHLLAQDSKLPKGCPNSKDIEIHDGDGLGKGLNLNVQLNFEGGNEIFDCSQDSTSYHLEDGGLDCLLKEENISVAGSNGLSQNAMEAPSSIQQDFVGFQSSTGSGSGTVMQPINSNANCVLMNLSCNRNMDLGYPQVQIHSNIPLSLPNINGESSTSTTDHQDCGLSPALLTVDKPWESNLELTGPQARDIAKMRYFEKKKNRMFGKQIRYASRKARADTRKRVKGRFVKAGEAYDYDPLVSEND</sequence>
<dbReference type="Pfam" id="PF06203">
    <property type="entry name" value="CCT"/>
    <property type="match status" value="1"/>
</dbReference>
<evidence type="ECO:0000256" key="3">
    <source>
        <dbReference type="ARBA" id="ARBA00022723"/>
    </source>
</evidence>
<evidence type="ECO:0000259" key="11">
    <source>
        <dbReference type="PROSITE" id="PS51017"/>
    </source>
</evidence>
<proteinExistence type="inferred from homology"/>
<keyword evidence="4" id="KW-0677">Repeat</keyword>
<dbReference type="InterPro" id="IPR000315">
    <property type="entry name" value="Znf_B-box"/>
</dbReference>
<evidence type="ECO:0000313" key="13">
    <source>
        <dbReference type="Proteomes" id="UP000634136"/>
    </source>
</evidence>
<keyword evidence="13" id="KW-1185">Reference proteome</keyword>
<dbReference type="GO" id="GO:0008270">
    <property type="term" value="F:zinc ion binding"/>
    <property type="evidence" value="ECO:0007669"/>
    <property type="project" value="UniProtKB-KW"/>
</dbReference>
<evidence type="ECO:0000256" key="6">
    <source>
        <dbReference type="ARBA" id="ARBA00022833"/>
    </source>
</evidence>
<evidence type="ECO:0000313" key="12">
    <source>
        <dbReference type="EMBL" id="KAF7823116.1"/>
    </source>
</evidence>
<keyword evidence="3" id="KW-0479">Metal-binding</keyword>